<dbReference type="SUPFAM" id="SSF46785">
    <property type="entry name" value="Winged helix' DNA-binding domain"/>
    <property type="match status" value="1"/>
</dbReference>
<evidence type="ECO:0000256" key="3">
    <source>
        <dbReference type="ARBA" id="ARBA00023163"/>
    </source>
</evidence>
<dbReference type="SMART" id="SM00347">
    <property type="entry name" value="HTH_MARR"/>
    <property type="match status" value="1"/>
</dbReference>
<feature type="domain" description="HTH marR-type" evidence="4">
    <location>
        <begin position="1"/>
        <end position="141"/>
    </location>
</feature>
<evidence type="ECO:0000256" key="2">
    <source>
        <dbReference type="ARBA" id="ARBA00023125"/>
    </source>
</evidence>
<dbReference type="InterPro" id="IPR036390">
    <property type="entry name" value="WH_DNA-bd_sf"/>
</dbReference>
<dbReference type="PROSITE" id="PS50995">
    <property type="entry name" value="HTH_MARR_2"/>
    <property type="match status" value="1"/>
</dbReference>
<dbReference type="Proteomes" id="UP000054099">
    <property type="component" value="Unassembled WGS sequence"/>
</dbReference>
<evidence type="ECO:0000313" key="5">
    <source>
        <dbReference type="EMBL" id="KSU77354.1"/>
    </source>
</evidence>
<evidence type="ECO:0000256" key="1">
    <source>
        <dbReference type="ARBA" id="ARBA00023015"/>
    </source>
</evidence>
<accession>A0A0V8IRC9</accession>
<sequence>MDVGKWKSIFGRYEAASFTVNKRFGSMIKEQLQDVLTVEQQMTLSYIKRFGSCTTTELAEAFCVQKSAITAIVTRLAEKGYIHRLRDEKDRRIVYLKLTEEGSDVFQCGEEKVFEVVSPYLKTFSDEEIETFLTLYEKLASQVNEE</sequence>
<evidence type="ECO:0000313" key="6">
    <source>
        <dbReference type="Proteomes" id="UP000054099"/>
    </source>
</evidence>
<dbReference type="OrthoDB" id="3254893at2"/>
<keyword evidence="3" id="KW-0804">Transcription</keyword>
<protein>
    <submittedName>
        <fullName evidence="5">MarR family transcriptional regulator</fullName>
    </submittedName>
</protein>
<proteinExistence type="predicted"/>
<dbReference type="PRINTS" id="PR00598">
    <property type="entry name" value="HTHMARR"/>
</dbReference>
<dbReference type="GO" id="GO:0003677">
    <property type="term" value="F:DNA binding"/>
    <property type="evidence" value="ECO:0007669"/>
    <property type="project" value="UniProtKB-KW"/>
</dbReference>
<reference evidence="5 6" key="1">
    <citation type="journal article" date="2014" name="Antonie Van Leeuwenhoek">
        <title>Fictibacillus enclensis sp. nov., isolated from marine sediment.</title>
        <authorList>
            <person name="Dastager S.G."/>
            <person name="Mawlankar R."/>
            <person name="Srinivasan K."/>
            <person name="Tang S.K."/>
            <person name="Lee J.C."/>
            <person name="Ramana V.V."/>
            <person name="Shouche Y.S."/>
        </authorList>
    </citation>
    <scope>NUCLEOTIDE SEQUENCE [LARGE SCALE GENOMIC DNA]</scope>
    <source>
        <strain evidence="5 6">NIO-1003</strain>
    </source>
</reference>
<dbReference type="InterPro" id="IPR000835">
    <property type="entry name" value="HTH_MarR-typ"/>
</dbReference>
<evidence type="ECO:0000259" key="4">
    <source>
        <dbReference type="PROSITE" id="PS50995"/>
    </source>
</evidence>
<dbReference type="InterPro" id="IPR036388">
    <property type="entry name" value="WH-like_DNA-bd_sf"/>
</dbReference>
<keyword evidence="1" id="KW-0805">Transcription regulation</keyword>
<organism evidence="5 6">
    <name type="scientific">Fictibacillus enclensis</name>
    <dbReference type="NCBI Taxonomy" id="1017270"/>
    <lineage>
        <taxon>Bacteria</taxon>
        <taxon>Bacillati</taxon>
        <taxon>Bacillota</taxon>
        <taxon>Bacilli</taxon>
        <taxon>Bacillales</taxon>
        <taxon>Fictibacillaceae</taxon>
        <taxon>Fictibacillus</taxon>
    </lineage>
</organism>
<dbReference type="PANTHER" id="PTHR42756">
    <property type="entry name" value="TRANSCRIPTIONAL REGULATOR, MARR"/>
    <property type="match status" value="1"/>
</dbReference>
<dbReference type="EMBL" id="LNQN01000010">
    <property type="protein sequence ID" value="KSU77354.1"/>
    <property type="molecule type" value="Genomic_DNA"/>
</dbReference>
<dbReference type="Pfam" id="PF01047">
    <property type="entry name" value="MarR"/>
    <property type="match status" value="1"/>
</dbReference>
<dbReference type="RefSeq" id="WP_061975810.1">
    <property type="nucleotide sequence ID" value="NZ_FMAV01000008.1"/>
</dbReference>
<gene>
    <name evidence="5" type="ORF">AS030_22070</name>
</gene>
<comment type="caution">
    <text evidence="5">The sequence shown here is derived from an EMBL/GenBank/DDBJ whole genome shotgun (WGS) entry which is preliminary data.</text>
</comment>
<dbReference type="GO" id="GO:0003700">
    <property type="term" value="F:DNA-binding transcription factor activity"/>
    <property type="evidence" value="ECO:0007669"/>
    <property type="project" value="InterPro"/>
</dbReference>
<dbReference type="Gene3D" id="1.10.10.10">
    <property type="entry name" value="Winged helix-like DNA-binding domain superfamily/Winged helix DNA-binding domain"/>
    <property type="match status" value="1"/>
</dbReference>
<keyword evidence="2" id="KW-0238">DNA-binding</keyword>
<keyword evidence="6" id="KW-1185">Reference proteome</keyword>
<dbReference type="AlphaFoldDB" id="A0A0V8IRC9"/>
<name>A0A0V8IRC9_9BACL</name>
<dbReference type="PANTHER" id="PTHR42756:SF1">
    <property type="entry name" value="TRANSCRIPTIONAL REPRESSOR OF EMRAB OPERON"/>
    <property type="match status" value="1"/>
</dbReference>